<evidence type="ECO:0000313" key="2">
    <source>
        <dbReference type="Proteomes" id="UP000326396"/>
    </source>
</evidence>
<organism evidence="1 2">
    <name type="scientific">Mikania micrantha</name>
    <name type="common">bitter vine</name>
    <dbReference type="NCBI Taxonomy" id="192012"/>
    <lineage>
        <taxon>Eukaryota</taxon>
        <taxon>Viridiplantae</taxon>
        <taxon>Streptophyta</taxon>
        <taxon>Embryophyta</taxon>
        <taxon>Tracheophyta</taxon>
        <taxon>Spermatophyta</taxon>
        <taxon>Magnoliopsida</taxon>
        <taxon>eudicotyledons</taxon>
        <taxon>Gunneridae</taxon>
        <taxon>Pentapetalae</taxon>
        <taxon>asterids</taxon>
        <taxon>campanulids</taxon>
        <taxon>Asterales</taxon>
        <taxon>Asteraceae</taxon>
        <taxon>Asteroideae</taxon>
        <taxon>Heliantheae alliance</taxon>
        <taxon>Eupatorieae</taxon>
        <taxon>Mikania</taxon>
    </lineage>
</organism>
<gene>
    <name evidence="1" type="ORF">E3N88_25047</name>
</gene>
<evidence type="ECO:0000313" key="1">
    <source>
        <dbReference type="EMBL" id="KAD4384879.1"/>
    </source>
</evidence>
<accession>A0A5N6N3L8</accession>
<reference evidence="1 2" key="1">
    <citation type="submission" date="2019-05" db="EMBL/GenBank/DDBJ databases">
        <title>Mikania micrantha, genome provides insights into the molecular mechanism of rapid growth.</title>
        <authorList>
            <person name="Liu B."/>
        </authorList>
    </citation>
    <scope>NUCLEOTIDE SEQUENCE [LARGE SCALE GENOMIC DNA]</scope>
    <source>
        <strain evidence="1">NLD-2019</strain>
        <tissue evidence="1">Leaf</tissue>
    </source>
</reference>
<dbReference type="Proteomes" id="UP000326396">
    <property type="component" value="Linkage Group LG3"/>
</dbReference>
<comment type="caution">
    <text evidence="1">The sequence shown here is derived from an EMBL/GenBank/DDBJ whole genome shotgun (WGS) entry which is preliminary data.</text>
</comment>
<sequence>MADGTRARVMEESLKGVQDDQKVMRQELNTMVTAISSLQTSINELIKRSAWEEKPKRRPLWQVIVRNLKPSLTHDAITGEVPCKLLDFWVAFRHQAIGDMPSAHHLRGCYG</sequence>
<dbReference type="AlphaFoldDB" id="A0A5N6N3L8"/>
<protein>
    <submittedName>
        <fullName evidence="1">Uncharacterized protein</fullName>
    </submittedName>
</protein>
<keyword evidence="2" id="KW-1185">Reference proteome</keyword>
<proteinExistence type="predicted"/>
<name>A0A5N6N3L8_9ASTR</name>
<dbReference type="EMBL" id="SZYD01000013">
    <property type="protein sequence ID" value="KAD4384879.1"/>
    <property type="molecule type" value="Genomic_DNA"/>
</dbReference>